<keyword evidence="3" id="KW-1185">Reference proteome</keyword>
<dbReference type="KEGG" id="spph:KFK14_07755"/>
<evidence type="ECO:0000313" key="2">
    <source>
        <dbReference type="EMBL" id="QUT07291.1"/>
    </source>
</evidence>
<keyword evidence="1" id="KW-0732">Signal</keyword>
<evidence type="ECO:0000313" key="3">
    <source>
        <dbReference type="Proteomes" id="UP000681425"/>
    </source>
</evidence>
<sequence length="152" mass="16973">MRYLLMGAIAPAALMAATPVDARPARVDIPIQIDPNSSVYVLWVKVKAEGDHTIVSGYVRQKRWFARSRGHLHIAFMRQGQQVACQESDWKKYRYRSRGQWRFTSSVQIAASTIDSVQISHVDHERVPDSTPISMTVCPGSTVDTEHHAGGA</sequence>
<dbReference type="RefSeq" id="WP_144901090.1">
    <property type="nucleotide sequence ID" value="NZ_CP073910.1"/>
</dbReference>
<feature type="chain" id="PRO_5037340132" description="DUF2914 domain-containing protein" evidence="1">
    <location>
        <begin position="23"/>
        <end position="152"/>
    </location>
</feature>
<dbReference type="AlphaFoldDB" id="A0A975K9I1"/>
<dbReference type="EMBL" id="CP073910">
    <property type="protein sequence ID" value="QUT07291.1"/>
    <property type="molecule type" value="Genomic_DNA"/>
</dbReference>
<evidence type="ECO:0000256" key="1">
    <source>
        <dbReference type="SAM" id="SignalP"/>
    </source>
</evidence>
<organism evidence="2 3">
    <name type="scientific">Sphingobium phenoxybenzoativorans</name>
    <dbReference type="NCBI Taxonomy" id="1592790"/>
    <lineage>
        <taxon>Bacteria</taxon>
        <taxon>Pseudomonadati</taxon>
        <taxon>Pseudomonadota</taxon>
        <taxon>Alphaproteobacteria</taxon>
        <taxon>Sphingomonadales</taxon>
        <taxon>Sphingomonadaceae</taxon>
        <taxon>Sphingobium</taxon>
    </lineage>
</organism>
<evidence type="ECO:0008006" key="4">
    <source>
        <dbReference type="Google" id="ProtNLM"/>
    </source>
</evidence>
<proteinExistence type="predicted"/>
<gene>
    <name evidence="2" type="ORF">KFK14_07755</name>
</gene>
<accession>A0A975K9I1</accession>
<reference evidence="2" key="1">
    <citation type="submission" date="2021-04" db="EMBL/GenBank/DDBJ databases">
        <title>Isolation of p-tert-butylphenol degrading bacteria Sphingobium phenoxybenzoativorans Tas13 from active sludge.</title>
        <authorList>
            <person name="Li Y."/>
        </authorList>
    </citation>
    <scope>NUCLEOTIDE SEQUENCE</scope>
    <source>
        <strain evidence="2">Tas13</strain>
    </source>
</reference>
<protein>
    <recommendedName>
        <fullName evidence="4">DUF2914 domain-containing protein</fullName>
    </recommendedName>
</protein>
<name>A0A975K9I1_9SPHN</name>
<feature type="signal peptide" evidence="1">
    <location>
        <begin position="1"/>
        <end position="22"/>
    </location>
</feature>
<dbReference type="Proteomes" id="UP000681425">
    <property type="component" value="Chromosome"/>
</dbReference>